<dbReference type="InterPro" id="IPR007627">
    <property type="entry name" value="RNA_pol_sigma70_r2"/>
</dbReference>
<dbReference type="InterPro" id="IPR036388">
    <property type="entry name" value="WH-like_DNA-bd_sf"/>
</dbReference>
<evidence type="ECO:0000256" key="5">
    <source>
        <dbReference type="ARBA" id="ARBA00023163"/>
    </source>
</evidence>
<organism evidence="9 10">
    <name type="scientific">Actinophytocola xinjiangensis</name>
    <dbReference type="NCBI Taxonomy" id="485602"/>
    <lineage>
        <taxon>Bacteria</taxon>
        <taxon>Bacillati</taxon>
        <taxon>Actinomycetota</taxon>
        <taxon>Actinomycetes</taxon>
        <taxon>Pseudonocardiales</taxon>
        <taxon>Pseudonocardiaceae</taxon>
    </lineage>
</organism>
<dbReference type="InterPro" id="IPR013325">
    <property type="entry name" value="RNA_pol_sigma_r2"/>
</dbReference>
<evidence type="ECO:0000313" key="10">
    <source>
        <dbReference type="Proteomes" id="UP000185696"/>
    </source>
</evidence>
<dbReference type="GO" id="GO:0003677">
    <property type="term" value="F:DNA binding"/>
    <property type="evidence" value="ECO:0007669"/>
    <property type="project" value="UniProtKB-KW"/>
</dbReference>
<proteinExistence type="inferred from homology"/>
<comment type="caution">
    <text evidence="9">The sequence shown here is derived from an EMBL/GenBank/DDBJ whole genome shotgun (WGS) entry which is preliminary data.</text>
</comment>
<dbReference type="Pfam" id="PF08281">
    <property type="entry name" value="Sigma70_r4_2"/>
    <property type="match status" value="1"/>
</dbReference>
<name>A0A7Z0WNY9_9PSEU</name>
<dbReference type="PANTHER" id="PTHR43133:SF25">
    <property type="entry name" value="RNA POLYMERASE SIGMA FACTOR RFAY-RELATED"/>
    <property type="match status" value="1"/>
</dbReference>
<feature type="domain" description="RNA polymerase sigma factor 70 region 4 type 2" evidence="8">
    <location>
        <begin position="126"/>
        <end position="177"/>
    </location>
</feature>
<dbReference type="SUPFAM" id="SSF88946">
    <property type="entry name" value="Sigma2 domain of RNA polymerase sigma factors"/>
    <property type="match status" value="1"/>
</dbReference>
<feature type="domain" description="RNA polymerase sigma-70 region 2" evidence="7">
    <location>
        <begin position="26"/>
        <end position="93"/>
    </location>
</feature>
<evidence type="ECO:0000313" key="9">
    <source>
        <dbReference type="EMBL" id="OLF11144.1"/>
    </source>
</evidence>
<dbReference type="GO" id="GO:0006352">
    <property type="term" value="P:DNA-templated transcription initiation"/>
    <property type="evidence" value="ECO:0007669"/>
    <property type="project" value="InterPro"/>
</dbReference>
<dbReference type="GO" id="GO:0006950">
    <property type="term" value="P:response to stress"/>
    <property type="evidence" value="ECO:0007669"/>
    <property type="project" value="UniProtKB-ARBA"/>
</dbReference>
<protein>
    <recommendedName>
        <fullName evidence="6">RNA polymerase sigma factor</fullName>
    </recommendedName>
</protein>
<dbReference type="InterPro" id="IPR014284">
    <property type="entry name" value="RNA_pol_sigma-70_dom"/>
</dbReference>
<dbReference type="Proteomes" id="UP000185696">
    <property type="component" value="Unassembled WGS sequence"/>
</dbReference>
<evidence type="ECO:0000256" key="6">
    <source>
        <dbReference type="RuleBase" id="RU000716"/>
    </source>
</evidence>
<keyword evidence="10" id="KW-1185">Reference proteome</keyword>
<comment type="similarity">
    <text evidence="1 6">Belongs to the sigma-70 factor family. ECF subfamily.</text>
</comment>
<dbReference type="SUPFAM" id="SSF88659">
    <property type="entry name" value="Sigma3 and sigma4 domains of RNA polymerase sigma factors"/>
    <property type="match status" value="1"/>
</dbReference>
<dbReference type="InterPro" id="IPR000838">
    <property type="entry name" value="RNA_pol_sigma70_ECF_CS"/>
</dbReference>
<dbReference type="PANTHER" id="PTHR43133">
    <property type="entry name" value="RNA POLYMERASE ECF-TYPE SIGMA FACTO"/>
    <property type="match status" value="1"/>
</dbReference>
<sequence length="195" mass="21897">MTIDNRTDRELWDTARGGDGGAFGLLFDRHARAVYNHCFRLVGSWGAAEDLTQAVFLLAWRKRARVRLTNDSALPWLLGVATNVVHSHHRSVTRWLRTTQRLPIEDIPDHAEDVARRIDDERRMTELLAAVRELPRNQREALSLCVWSGVSYADAAAVLGIAEVSVRARVSKARARLRDQLTAPVVALTTPEEAL</sequence>
<keyword evidence="3 6" id="KW-0731">Sigma factor</keyword>
<evidence type="ECO:0000259" key="7">
    <source>
        <dbReference type="Pfam" id="PF04542"/>
    </source>
</evidence>
<dbReference type="InterPro" id="IPR013324">
    <property type="entry name" value="RNA_pol_sigma_r3/r4-like"/>
</dbReference>
<reference evidence="9 10" key="1">
    <citation type="submission" date="2016-12" db="EMBL/GenBank/DDBJ databases">
        <title>The draft genome sequence of Actinophytocola xinjiangensis.</title>
        <authorList>
            <person name="Wang W."/>
            <person name="Yuan L."/>
        </authorList>
    </citation>
    <scope>NUCLEOTIDE SEQUENCE [LARGE SCALE GENOMIC DNA]</scope>
    <source>
        <strain evidence="9 10">CGMCC 4.4663</strain>
    </source>
</reference>
<accession>A0A7Z0WNY9</accession>
<dbReference type="InterPro" id="IPR013249">
    <property type="entry name" value="RNA_pol_sigma70_r4_t2"/>
</dbReference>
<evidence type="ECO:0000256" key="2">
    <source>
        <dbReference type="ARBA" id="ARBA00023015"/>
    </source>
</evidence>
<dbReference type="NCBIfam" id="TIGR02937">
    <property type="entry name" value="sigma70-ECF"/>
    <property type="match status" value="1"/>
</dbReference>
<dbReference type="Gene3D" id="1.10.10.10">
    <property type="entry name" value="Winged helix-like DNA-binding domain superfamily/Winged helix DNA-binding domain"/>
    <property type="match status" value="1"/>
</dbReference>
<dbReference type="AlphaFoldDB" id="A0A7Z0WNY9"/>
<dbReference type="Gene3D" id="1.10.1740.10">
    <property type="match status" value="1"/>
</dbReference>
<keyword evidence="5 6" id="KW-0804">Transcription</keyword>
<evidence type="ECO:0000256" key="3">
    <source>
        <dbReference type="ARBA" id="ARBA00023082"/>
    </source>
</evidence>
<keyword evidence="2 6" id="KW-0805">Transcription regulation</keyword>
<keyword evidence="4 6" id="KW-0238">DNA-binding</keyword>
<dbReference type="PROSITE" id="PS01063">
    <property type="entry name" value="SIGMA70_ECF"/>
    <property type="match status" value="1"/>
</dbReference>
<dbReference type="EMBL" id="MSIF01000005">
    <property type="protein sequence ID" value="OLF11144.1"/>
    <property type="molecule type" value="Genomic_DNA"/>
</dbReference>
<dbReference type="Pfam" id="PF04542">
    <property type="entry name" value="Sigma70_r2"/>
    <property type="match status" value="1"/>
</dbReference>
<gene>
    <name evidence="9" type="ORF">BLA60_14245</name>
</gene>
<dbReference type="RefSeq" id="WP_075133305.1">
    <property type="nucleotide sequence ID" value="NZ_MSIF01000005.1"/>
</dbReference>
<evidence type="ECO:0000256" key="4">
    <source>
        <dbReference type="ARBA" id="ARBA00023125"/>
    </source>
</evidence>
<evidence type="ECO:0000259" key="8">
    <source>
        <dbReference type="Pfam" id="PF08281"/>
    </source>
</evidence>
<dbReference type="OrthoDB" id="5518337at2"/>
<dbReference type="GO" id="GO:0016987">
    <property type="term" value="F:sigma factor activity"/>
    <property type="evidence" value="ECO:0007669"/>
    <property type="project" value="UniProtKB-KW"/>
</dbReference>
<dbReference type="InterPro" id="IPR039425">
    <property type="entry name" value="RNA_pol_sigma-70-like"/>
</dbReference>
<evidence type="ECO:0000256" key="1">
    <source>
        <dbReference type="ARBA" id="ARBA00010641"/>
    </source>
</evidence>